<dbReference type="EMBL" id="SNYC01000005">
    <property type="protein sequence ID" value="TDQ08902.1"/>
    <property type="molecule type" value="Genomic_DNA"/>
</dbReference>
<dbReference type="OrthoDB" id="9809583at2"/>
<keyword evidence="5" id="KW-1185">Reference proteome</keyword>
<dbReference type="InterPro" id="IPR013320">
    <property type="entry name" value="ConA-like_dom_sf"/>
</dbReference>
<proteinExistence type="inferred from homology"/>
<dbReference type="InterPro" id="IPR050546">
    <property type="entry name" value="Glycosyl_Hydrlase_16"/>
</dbReference>
<feature type="chain" id="PRO_5020411338" evidence="2">
    <location>
        <begin position="24"/>
        <end position="286"/>
    </location>
</feature>
<comment type="similarity">
    <text evidence="1">Belongs to the glycosyl hydrolase 16 family.</text>
</comment>
<reference evidence="4 5" key="1">
    <citation type="submission" date="2019-03" db="EMBL/GenBank/DDBJ databases">
        <title>Genomic Encyclopedia of Archaeal and Bacterial Type Strains, Phase II (KMG-II): from individual species to whole genera.</title>
        <authorList>
            <person name="Goeker M."/>
        </authorList>
    </citation>
    <scope>NUCLEOTIDE SEQUENCE [LARGE SCALE GENOMIC DNA]</scope>
    <source>
        <strain evidence="4 5">DSM 19035</strain>
    </source>
</reference>
<keyword evidence="4" id="KW-0378">Hydrolase</keyword>
<organism evidence="4 5">
    <name type="scientific">Pedobacter metabolipauper</name>
    <dbReference type="NCBI Taxonomy" id="425513"/>
    <lineage>
        <taxon>Bacteria</taxon>
        <taxon>Pseudomonadati</taxon>
        <taxon>Bacteroidota</taxon>
        <taxon>Sphingobacteriia</taxon>
        <taxon>Sphingobacteriales</taxon>
        <taxon>Sphingobacteriaceae</taxon>
        <taxon>Pedobacter</taxon>
    </lineage>
</organism>
<dbReference type="AlphaFoldDB" id="A0A4R6SXJ8"/>
<dbReference type="GO" id="GO:0004553">
    <property type="term" value="F:hydrolase activity, hydrolyzing O-glycosyl compounds"/>
    <property type="evidence" value="ECO:0007669"/>
    <property type="project" value="InterPro"/>
</dbReference>
<dbReference type="PROSITE" id="PS51762">
    <property type="entry name" value="GH16_2"/>
    <property type="match status" value="1"/>
</dbReference>
<dbReference type="GO" id="GO:0005975">
    <property type="term" value="P:carbohydrate metabolic process"/>
    <property type="evidence" value="ECO:0007669"/>
    <property type="project" value="InterPro"/>
</dbReference>
<dbReference type="Pfam" id="PF00722">
    <property type="entry name" value="Glyco_hydro_16"/>
    <property type="match status" value="1"/>
</dbReference>
<dbReference type="CDD" id="cd08023">
    <property type="entry name" value="GH16_laminarinase_like"/>
    <property type="match status" value="1"/>
</dbReference>
<dbReference type="InterPro" id="IPR000757">
    <property type="entry name" value="Beta-glucanase-like"/>
</dbReference>
<comment type="caution">
    <text evidence="4">The sequence shown here is derived from an EMBL/GenBank/DDBJ whole genome shotgun (WGS) entry which is preliminary data.</text>
</comment>
<feature type="domain" description="GH16" evidence="3">
    <location>
        <begin position="22"/>
        <end position="286"/>
    </location>
</feature>
<evidence type="ECO:0000256" key="1">
    <source>
        <dbReference type="ARBA" id="ARBA00006865"/>
    </source>
</evidence>
<protein>
    <submittedName>
        <fullName evidence="4">Glycosyl hydrolase family 16</fullName>
    </submittedName>
</protein>
<evidence type="ECO:0000259" key="3">
    <source>
        <dbReference type="PROSITE" id="PS51762"/>
    </source>
</evidence>
<dbReference type="PANTHER" id="PTHR10963">
    <property type="entry name" value="GLYCOSYL HYDROLASE-RELATED"/>
    <property type="match status" value="1"/>
</dbReference>
<keyword evidence="2" id="KW-0732">Signal</keyword>
<sequence length="286" mass="33029">MNILYRIPRVFFFTIVFSAAVYAQKANPSSAYLKEGYKLVWADEFNGAGRPDTLSWNHERGFARNQELQWYQPDNAWCENGRLIIEARKETKPNPRYKKDGKDWRDSREYIQYTSSSINTSGLHSWQYGRFVMRGKIDVSAGLWPAWWTLGVSGEWPSNGEIDIMEYYKGRILANIAVGTSKRYQAEWHSKTKAVDELGGAAWASEFHIWRMDWTETEISLFVDDQLLIAVAMDQLYNKDGSSTHPFKQPHYMLLDLAMGGLNGGVLGDTKFPNRFEVDYVSVYQK</sequence>
<dbReference type="PANTHER" id="PTHR10963:SF55">
    <property type="entry name" value="GLYCOSIDE HYDROLASE FAMILY 16 PROTEIN"/>
    <property type="match status" value="1"/>
</dbReference>
<name>A0A4R6SXJ8_9SPHI</name>
<dbReference type="RefSeq" id="WP_133577241.1">
    <property type="nucleotide sequence ID" value="NZ_SNYC01000005.1"/>
</dbReference>
<accession>A0A4R6SXJ8</accession>
<dbReference type="SUPFAM" id="SSF49899">
    <property type="entry name" value="Concanavalin A-like lectins/glucanases"/>
    <property type="match status" value="1"/>
</dbReference>
<evidence type="ECO:0000313" key="5">
    <source>
        <dbReference type="Proteomes" id="UP000295620"/>
    </source>
</evidence>
<evidence type="ECO:0000313" key="4">
    <source>
        <dbReference type="EMBL" id="TDQ08902.1"/>
    </source>
</evidence>
<dbReference type="Gene3D" id="2.60.120.200">
    <property type="match status" value="1"/>
</dbReference>
<feature type="signal peptide" evidence="2">
    <location>
        <begin position="1"/>
        <end position="23"/>
    </location>
</feature>
<evidence type="ECO:0000256" key="2">
    <source>
        <dbReference type="SAM" id="SignalP"/>
    </source>
</evidence>
<gene>
    <name evidence="4" type="ORF">ATK78_3423</name>
</gene>
<dbReference type="Proteomes" id="UP000295620">
    <property type="component" value="Unassembled WGS sequence"/>
</dbReference>